<sequence>MIRLAAVFFGY</sequence>
<gene>
    <name evidence="1" type="ORF">RDI58_011222</name>
</gene>
<accession>A0AAN8TXN2</accession>
<evidence type="ECO:0000313" key="2">
    <source>
        <dbReference type="Proteomes" id="UP001371456"/>
    </source>
</evidence>
<evidence type="ECO:0000313" key="1">
    <source>
        <dbReference type="EMBL" id="KAK6792141.1"/>
    </source>
</evidence>
<comment type="caution">
    <text evidence="1">The sequence shown here is derived from an EMBL/GenBank/DDBJ whole genome shotgun (WGS) entry which is preliminary data.</text>
</comment>
<keyword evidence="2" id="KW-1185">Reference proteome</keyword>
<protein>
    <submittedName>
        <fullName evidence="1">Uncharacterized protein</fullName>
    </submittedName>
</protein>
<reference evidence="1 2" key="1">
    <citation type="submission" date="2024-02" db="EMBL/GenBank/DDBJ databases">
        <title>de novo genome assembly of Solanum bulbocastanum strain 11H21.</title>
        <authorList>
            <person name="Hosaka A.J."/>
        </authorList>
    </citation>
    <scope>NUCLEOTIDE SEQUENCE [LARGE SCALE GENOMIC DNA]</scope>
    <source>
        <tissue evidence="1">Young leaves</tissue>
    </source>
</reference>
<dbReference type="Proteomes" id="UP001371456">
    <property type="component" value="Unassembled WGS sequence"/>
</dbReference>
<organism evidence="1 2">
    <name type="scientific">Solanum bulbocastanum</name>
    <name type="common">Wild potato</name>
    <dbReference type="NCBI Taxonomy" id="147425"/>
    <lineage>
        <taxon>Eukaryota</taxon>
        <taxon>Viridiplantae</taxon>
        <taxon>Streptophyta</taxon>
        <taxon>Embryophyta</taxon>
        <taxon>Tracheophyta</taxon>
        <taxon>Spermatophyta</taxon>
        <taxon>Magnoliopsida</taxon>
        <taxon>eudicotyledons</taxon>
        <taxon>Gunneridae</taxon>
        <taxon>Pentapetalae</taxon>
        <taxon>asterids</taxon>
        <taxon>lamiids</taxon>
        <taxon>Solanales</taxon>
        <taxon>Solanaceae</taxon>
        <taxon>Solanoideae</taxon>
        <taxon>Solaneae</taxon>
        <taxon>Solanum</taxon>
    </lineage>
</organism>
<proteinExistence type="predicted"/>
<dbReference type="EMBL" id="JBANQN010000004">
    <property type="protein sequence ID" value="KAK6792141.1"/>
    <property type="molecule type" value="Genomic_DNA"/>
</dbReference>
<name>A0AAN8TXN2_SOLBU</name>